<gene>
    <name evidence="2" type="ORF">BCR32DRAFT_293025</name>
</gene>
<reference evidence="2 3" key="2">
    <citation type="submission" date="2016-08" db="EMBL/GenBank/DDBJ databases">
        <title>Pervasive Adenine N6-methylation of Active Genes in Fungi.</title>
        <authorList>
            <consortium name="DOE Joint Genome Institute"/>
            <person name="Mondo S.J."/>
            <person name="Dannebaum R.O."/>
            <person name="Kuo R.C."/>
            <person name="Labutti K."/>
            <person name="Haridas S."/>
            <person name="Kuo A."/>
            <person name="Salamov A."/>
            <person name="Ahrendt S.R."/>
            <person name="Lipzen A."/>
            <person name="Sullivan W."/>
            <person name="Andreopoulos W.B."/>
            <person name="Clum A."/>
            <person name="Lindquist E."/>
            <person name="Daum C."/>
            <person name="Ramamoorthy G.K."/>
            <person name="Gryganskyi A."/>
            <person name="Culley D."/>
            <person name="Magnuson J.K."/>
            <person name="James T.Y."/>
            <person name="O'Malley M.A."/>
            <person name="Stajich J.E."/>
            <person name="Spatafora J.W."/>
            <person name="Visel A."/>
            <person name="Grigoriev I.V."/>
        </authorList>
    </citation>
    <scope>NUCLEOTIDE SEQUENCE [LARGE SCALE GENOMIC DNA]</scope>
    <source>
        <strain evidence="2 3">S4</strain>
    </source>
</reference>
<dbReference type="EMBL" id="MCFG01000109">
    <property type="protein sequence ID" value="ORX81859.1"/>
    <property type="molecule type" value="Genomic_DNA"/>
</dbReference>
<sequence>MNNSYQLQNNNLNENEYNNLLNRMNYLTINDSNFNNNTNNNKQPQNSQIQTQQQNIVYDSMNDMVMGDYCECETTMFRNGYFSSSIYR</sequence>
<proteinExistence type="predicted"/>
<name>A0A1Y1X7Y3_9FUNG</name>
<evidence type="ECO:0000256" key="1">
    <source>
        <dbReference type="SAM" id="MobiDB-lite"/>
    </source>
</evidence>
<protein>
    <submittedName>
        <fullName evidence="2">Uncharacterized protein</fullName>
    </submittedName>
</protein>
<dbReference type="AlphaFoldDB" id="A0A1Y1X7Y3"/>
<comment type="caution">
    <text evidence="2">The sequence shown here is derived from an EMBL/GenBank/DDBJ whole genome shotgun (WGS) entry which is preliminary data.</text>
</comment>
<evidence type="ECO:0000313" key="2">
    <source>
        <dbReference type="EMBL" id="ORX81859.1"/>
    </source>
</evidence>
<organism evidence="2 3">
    <name type="scientific">Anaeromyces robustus</name>
    <dbReference type="NCBI Taxonomy" id="1754192"/>
    <lineage>
        <taxon>Eukaryota</taxon>
        <taxon>Fungi</taxon>
        <taxon>Fungi incertae sedis</taxon>
        <taxon>Chytridiomycota</taxon>
        <taxon>Chytridiomycota incertae sedis</taxon>
        <taxon>Neocallimastigomycetes</taxon>
        <taxon>Neocallimastigales</taxon>
        <taxon>Neocallimastigaceae</taxon>
        <taxon>Anaeromyces</taxon>
    </lineage>
</organism>
<feature type="region of interest" description="Disordered" evidence="1">
    <location>
        <begin position="31"/>
        <end position="50"/>
    </location>
</feature>
<dbReference type="OrthoDB" id="10503651at2759"/>
<accession>A0A1Y1X7Y3</accession>
<evidence type="ECO:0000313" key="3">
    <source>
        <dbReference type="Proteomes" id="UP000193944"/>
    </source>
</evidence>
<reference evidence="2 3" key="1">
    <citation type="submission" date="2016-08" db="EMBL/GenBank/DDBJ databases">
        <title>A Parts List for Fungal Cellulosomes Revealed by Comparative Genomics.</title>
        <authorList>
            <consortium name="DOE Joint Genome Institute"/>
            <person name="Haitjema C.H."/>
            <person name="Gilmore S.P."/>
            <person name="Henske J.K."/>
            <person name="Solomon K.V."/>
            <person name="De Groot R."/>
            <person name="Kuo A."/>
            <person name="Mondo S.J."/>
            <person name="Salamov A.A."/>
            <person name="Labutti K."/>
            <person name="Zhao Z."/>
            <person name="Chiniquy J."/>
            <person name="Barry K."/>
            <person name="Brewer H.M."/>
            <person name="Purvine S.O."/>
            <person name="Wright A.T."/>
            <person name="Boxma B."/>
            <person name="Van Alen T."/>
            <person name="Hackstein J.H."/>
            <person name="Baker S.E."/>
            <person name="Grigoriev I.V."/>
            <person name="O'Malley M.A."/>
        </authorList>
    </citation>
    <scope>NUCLEOTIDE SEQUENCE [LARGE SCALE GENOMIC DNA]</scope>
    <source>
        <strain evidence="2 3">S4</strain>
    </source>
</reference>
<keyword evidence="3" id="KW-1185">Reference proteome</keyword>
<dbReference type="Proteomes" id="UP000193944">
    <property type="component" value="Unassembled WGS sequence"/>
</dbReference>